<reference evidence="2 3" key="1">
    <citation type="journal article" date="2013" name="Mar. Genomics">
        <title>Expression of sulfatases in Rhodopirellula baltica and the diversity of sulfatases in the genus Rhodopirellula.</title>
        <authorList>
            <person name="Wegner C.E."/>
            <person name="Richter-Heitmann T."/>
            <person name="Klindworth A."/>
            <person name="Klockow C."/>
            <person name="Richter M."/>
            <person name="Achstetter T."/>
            <person name="Glockner F.O."/>
            <person name="Harder J."/>
        </authorList>
    </citation>
    <scope>NUCLEOTIDE SEQUENCE [LARGE SCALE GENOMIC DNA]</scope>
    <source>
        <strain evidence="2 3">WH47</strain>
    </source>
</reference>
<organism evidence="2 3">
    <name type="scientific">Rhodopirellula baltica WH47</name>
    <dbReference type="NCBI Taxonomy" id="991778"/>
    <lineage>
        <taxon>Bacteria</taxon>
        <taxon>Pseudomonadati</taxon>
        <taxon>Planctomycetota</taxon>
        <taxon>Planctomycetia</taxon>
        <taxon>Pirellulales</taxon>
        <taxon>Pirellulaceae</taxon>
        <taxon>Rhodopirellula</taxon>
    </lineage>
</organism>
<dbReference type="PATRIC" id="fig|991778.3.peg.2847"/>
<comment type="caution">
    <text evidence="2">The sequence shown here is derived from an EMBL/GenBank/DDBJ whole genome shotgun (WGS) entry which is preliminary data.</text>
</comment>
<sequence>MIEFRERAKQQRIHAHADHTDSVSARHWAGASHQASQVGIADRSRRPVFVPAESHVPASTDQGGGIGGRPTGDLHRHDH</sequence>
<dbReference type="EMBL" id="AFAR01000147">
    <property type="protein sequence ID" value="EGF27363.1"/>
    <property type="molecule type" value="Genomic_DNA"/>
</dbReference>
<gene>
    <name evidence="2" type="ORF">RBWH47_03063</name>
</gene>
<evidence type="ECO:0000256" key="1">
    <source>
        <dbReference type="SAM" id="MobiDB-lite"/>
    </source>
</evidence>
<dbReference type="Proteomes" id="UP000006222">
    <property type="component" value="Unassembled WGS sequence"/>
</dbReference>
<protein>
    <submittedName>
        <fullName evidence="2">Uncharacterized protein</fullName>
    </submittedName>
</protein>
<dbReference type="AlphaFoldDB" id="F2ASI6"/>
<accession>F2ASI6</accession>
<evidence type="ECO:0000313" key="3">
    <source>
        <dbReference type="Proteomes" id="UP000006222"/>
    </source>
</evidence>
<feature type="compositionally biased region" description="Basic and acidic residues" evidence="1">
    <location>
        <begin position="1"/>
        <end position="21"/>
    </location>
</feature>
<name>F2ASI6_RHOBT</name>
<feature type="region of interest" description="Disordered" evidence="1">
    <location>
        <begin position="1"/>
        <end position="79"/>
    </location>
</feature>
<evidence type="ECO:0000313" key="2">
    <source>
        <dbReference type="EMBL" id="EGF27363.1"/>
    </source>
</evidence>
<proteinExistence type="predicted"/>